<gene>
    <name evidence="1" type="ORF">HICCMSTLAB_LOCUS5134</name>
</gene>
<reference evidence="1" key="1">
    <citation type="submission" date="2021-04" db="EMBL/GenBank/DDBJ databases">
        <authorList>
            <person name="Chebbi M.A.C M."/>
        </authorList>
    </citation>
    <scope>NUCLEOTIDE SEQUENCE</scope>
</reference>
<comment type="caution">
    <text evidence="1">The sequence shown here is derived from an EMBL/GenBank/DDBJ whole genome shotgun (WGS) entry which is preliminary data.</text>
</comment>
<sequence length="113" mass="12866">MLMTAFVIDLNVMYRLGNSVSSYSKNLIYKSIIAPYIDYCSSIMINYSARDLDKLQNIQNRAMRLVLGVNRILMELVPYLCKSVTCQPLPSNHRPIALLGRSMSRLSNSDPVY</sequence>
<protein>
    <submittedName>
        <fullName evidence="1">Uncharacterized protein</fullName>
    </submittedName>
</protein>
<organism evidence="1 2">
    <name type="scientific">Cotesia congregata</name>
    <name type="common">Parasitoid wasp</name>
    <name type="synonym">Apanteles congregatus</name>
    <dbReference type="NCBI Taxonomy" id="51543"/>
    <lineage>
        <taxon>Eukaryota</taxon>
        <taxon>Metazoa</taxon>
        <taxon>Ecdysozoa</taxon>
        <taxon>Arthropoda</taxon>
        <taxon>Hexapoda</taxon>
        <taxon>Insecta</taxon>
        <taxon>Pterygota</taxon>
        <taxon>Neoptera</taxon>
        <taxon>Endopterygota</taxon>
        <taxon>Hymenoptera</taxon>
        <taxon>Apocrita</taxon>
        <taxon>Ichneumonoidea</taxon>
        <taxon>Braconidae</taxon>
        <taxon>Microgastrinae</taxon>
        <taxon>Cotesia</taxon>
    </lineage>
</organism>
<evidence type="ECO:0000313" key="1">
    <source>
        <dbReference type="EMBL" id="CAG5089184.1"/>
    </source>
</evidence>
<name>A0A8J2HAE4_COTCN</name>
<keyword evidence="2" id="KW-1185">Reference proteome</keyword>
<dbReference type="OrthoDB" id="7553311at2759"/>
<evidence type="ECO:0000313" key="2">
    <source>
        <dbReference type="Proteomes" id="UP000786811"/>
    </source>
</evidence>
<dbReference type="AlphaFoldDB" id="A0A8J2HAE4"/>
<dbReference type="Proteomes" id="UP000786811">
    <property type="component" value="Unassembled WGS sequence"/>
</dbReference>
<proteinExistence type="predicted"/>
<accession>A0A8J2HAE4</accession>
<dbReference type="EMBL" id="CAJNRD030001119">
    <property type="protein sequence ID" value="CAG5089184.1"/>
    <property type="molecule type" value="Genomic_DNA"/>
</dbReference>